<evidence type="ECO:0000256" key="12">
    <source>
        <dbReference type="SAM" id="MobiDB-lite"/>
    </source>
</evidence>
<dbReference type="PANTHER" id="PTHR12415:SF0">
    <property type="entry name" value="TYROSYL-DNA PHOSPHODIESTERASE 1"/>
    <property type="match status" value="1"/>
</dbReference>
<feature type="site" description="Interaction with DNA" evidence="11">
    <location>
        <position position="437"/>
    </location>
</feature>
<dbReference type="KEGG" id="nvi:100121094"/>
<dbReference type="OrthoDB" id="47785at2759"/>
<dbReference type="GO" id="GO:0005634">
    <property type="term" value="C:nucleus"/>
    <property type="evidence" value="ECO:0007669"/>
    <property type="project" value="UniProtKB-SubCell"/>
</dbReference>
<keyword evidence="4" id="KW-0227">DNA damage</keyword>
<dbReference type="InterPro" id="IPR010347">
    <property type="entry name" value="Tdp1"/>
</dbReference>
<keyword evidence="6" id="KW-0269">Exonuclease</keyword>
<dbReference type="OMA" id="WFRGQFL"/>
<gene>
    <name evidence="13" type="primary">100121094</name>
</gene>
<evidence type="ECO:0000256" key="8">
    <source>
        <dbReference type="ARBA" id="ARBA00023242"/>
    </source>
</evidence>
<dbReference type="FunCoup" id="A0A7M7G5B1">
    <property type="interactions" value="1492"/>
</dbReference>
<dbReference type="CDD" id="cd09195">
    <property type="entry name" value="PLDc_mTdp1_2"/>
    <property type="match status" value="1"/>
</dbReference>
<feature type="compositionally biased region" description="Acidic residues" evidence="12">
    <location>
        <begin position="539"/>
        <end position="550"/>
    </location>
</feature>
<evidence type="ECO:0000256" key="5">
    <source>
        <dbReference type="ARBA" id="ARBA00022801"/>
    </source>
</evidence>
<feature type="binding site" evidence="10">
    <location>
        <position position="414"/>
    </location>
    <ligand>
        <name>substrate</name>
    </ligand>
</feature>
<dbReference type="GO" id="GO:0006281">
    <property type="term" value="P:DNA repair"/>
    <property type="evidence" value="ECO:0007669"/>
    <property type="project" value="UniProtKB-KW"/>
</dbReference>
<dbReference type="GO" id="GO:0003690">
    <property type="term" value="F:double-stranded DNA binding"/>
    <property type="evidence" value="ECO:0007669"/>
    <property type="project" value="TreeGrafter"/>
</dbReference>
<keyword evidence="8" id="KW-0539">Nucleus</keyword>
<sequence>MSKEPIDLEKIKICRNENAEYGEKDYYSKRLNLSVSTWLKLYEQQISVEYRARLRDVSILMAKEFRGDNVYISEHGSFNTKFAASAPYYFFLTSVDNAELTHNQPYSVAFHEIIDYTTGELIDSLHINFMAEMLWLINEYMLAVQVPKMTVLYGSWLDPDMMYEIPFDIEFVNVEMSEFGCHHSKISIFKYTGDKIRIMISSSNIYAEDWQSRTQGLWISPFLPLLPEDANESDGESPTNFKRDFLQYLSMYNQPEVFGWSALIHRADCSAINVFFIASVPGHHDGSSLDTWGHRKLAALLSAHASLPSDAQKWPVIAQSSSVGVFGPDYQSWLSSSIVRTMSKEKDKKIIIFPEFKFIYPSKNNYNQSYDNQIGSSCLMYNEQNYLKQQWLKDYLYQWKSDKIGRTQAMPHLKCYTRISPDESEMAWFFLTSANLSKGAMGKMLRNCTVQTLCNYEAGVLFLPQFILNQNTFPLKEPLSPEAPIFLLPYDLPLTPYEPNDEPYVTIIPADAIEAEPIQTPDTAIDSQNLEKVMDVDENPVPDISEETSNLEEGKNPNEISESEHLTITEVIE</sequence>
<dbReference type="EnsemblMetazoa" id="XM_001604628">
    <property type="protein sequence ID" value="XP_001604678"/>
    <property type="gene ID" value="LOC100121094"/>
</dbReference>
<protein>
    <recommendedName>
        <fullName evidence="15">Tyrosyl-DNA phosphodiesterase</fullName>
    </recommendedName>
</protein>
<dbReference type="PANTHER" id="PTHR12415">
    <property type="entry name" value="TYROSYL-DNA PHOSPHODIESTERASE 1"/>
    <property type="match status" value="1"/>
</dbReference>
<evidence type="ECO:0000256" key="10">
    <source>
        <dbReference type="PIRSR" id="PIRSR610347-2"/>
    </source>
</evidence>
<dbReference type="Proteomes" id="UP000002358">
    <property type="component" value="Chromosome 3"/>
</dbReference>
<feature type="compositionally biased region" description="Basic and acidic residues" evidence="12">
    <location>
        <begin position="552"/>
        <end position="567"/>
    </location>
</feature>
<dbReference type="Gene3D" id="3.30.870.10">
    <property type="entry name" value="Endonuclease Chain A"/>
    <property type="match status" value="2"/>
</dbReference>
<evidence type="ECO:0000256" key="11">
    <source>
        <dbReference type="PIRSR" id="PIRSR610347-3"/>
    </source>
</evidence>
<proteinExistence type="inferred from homology"/>
<evidence type="ECO:0000313" key="14">
    <source>
        <dbReference type="Proteomes" id="UP000002358"/>
    </source>
</evidence>
<dbReference type="Pfam" id="PF06087">
    <property type="entry name" value="Tyr-DNA_phospho"/>
    <property type="match status" value="1"/>
</dbReference>
<evidence type="ECO:0000256" key="6">
    <source>
        <dbReference type="ARBA" id="ARBA00022839"/>
    </source>
</evidence>
<dbReference type="GO" id="GO:0017005">
    <property type="term" value="F:3'-tyrosyl-DNA phosphodiesterase activity"/>
    <property type="evidence" value="ECO:0007669"/>
    <property type="project" value="TreeGrafter"/>
</dbReference>
<feature type="active site" description="Proton donor/acceptor" evidence="9">
    <location>
        <position position="412"/>
    </location>
</feature>
<dbReference type="AlphaFoldDB" id="A0A7M7G5B1"/>
<evidence type="ECO:0000256" key="7">
    <source>
        <dbReference type="ARBA" id="ARBA00023204"/>
    </source>
</evidence>
<keyword evidence="7" id="KW-0234">DNA repair</keyword>
<keyword evidence="3" id="KW-0540">Nuclease</keyword>
<organism evidence="13 14">
    <name type="scientific">Nasonia vitripennis</name>
    <name type="common">Parasitic wasp</name>
    <dbReference type="NCBI Taxonomy" id="7425"/>
    <lineage>
        <taxon>Eukaryota</taxon>
        <taxon>Metazoa</taxon>
        <taxon>Ecdysozoa</taxon>
        <taxon>Arthropoda</taxon>
        <taxon>Hexapoda</taxon>
        <taxon>Insecta</taxon>
        <taxon>Pterygota</taxon>
        <taxon>Neoptera</taxon>
        <taxon>Endopterygota</taxon>
        <taxon>Hymenoptera</taxon>
        <taxon>Apocrita</taxon>
        <taxon>Proctotrupomorpha</taxon>
        <taxon>Chalcidoidea</taxon>
        <taxon>Pteromalidae</taxon>
        <taxon>Pteromalinae</taxon>
        <taxon>Nasonia</taxon>
    </lineage>
</organism>
<keyword evidence="5" id="KW-0378">Hydrolase</keyword>
<name>A0A7M7G5B1_NASVI</name>
<accession>A0A7M7G5B1</accession>
<comment type="similarity">
    <text evidence="2">Belongs to the tyrosyl-DNA phosphodiesterase family.</text>
</comment>
<feature type="binding site" evidence="10">
    <location>
        <position position="185"/>
    </location>
    <ligand>
        <name>substrate</name>
    </ligand>
</feature>
<evidence type="ECO:0000256" key="4">
    <source>
        <dbReference type="ARBA" id="ARBA00022763"/>
    </source>
</evidence>
<reference evidence="13" key="1">
    <citation type="submission" date="2021-01" db="UniProtKB">
        <authorList>
            <consortium name="EnsemblMetazoa"/>
        </authorList>
    </citation>
    <scope>IDENTIFICATION</scope>
</reference>
<evidence type="ECO:0000313" key="13">
    <source>
        <dbReference type="EnsemblMetazoa" id="XP_001604678"/>
    </source>
</evidence>
<evidence type="ECO:0000256" key="2">
    <source>
        <dbReference type="ARBA" id="ARBA00010205"/>
    </source>
</evidence>
<dbReference type="CDD" id="cd09193">
    <property type="entry name" value="PLDc_mTdp1_1"/>
    <property type="match status" value="1"/>
</dbReference>
<evidence type="ECO:0000256" key="3">
    <source>
        <dbReference type="ARBA" id="ARBA00022722"/>
    </source>
</evidence>
<dbReference type="SMR" id="A0A7M7G5B1"/>
<dbReference type="SUPFAM" id="SSF56024">
    <property type="entry name" value="Phospholipase D/nuclease"/>
    <property type="match status" value="2"/>
</dbReference>
<feature type="region of interest" description="Disordered" evidence="12">
    <location>
        <begin position="539"/>
        <end position="573"/>
    </location>
</feature>
<evidence type="ECO:0000256" key="9">
    <source>
        <dbReference type="PIRSR" id="PIRSR610347-1"/>
    </source>
</evidence>
<dbReference type="GO" id="GO:0004527">
    <property type="term" value="F:exonuclease activity"/>
    <property type="evidence" value="ECO:0007669"/>
    <property type="project" value="UniProtKB-KW"/>
</dbReference>
<keyword evidence="14" id="KW-1185">Reference proteome</keyword>
<evidence type="ECO:0008006" key="15">
    <source>
        <dbReference type="Google" id="ProtNLM"/>
    </source>
</evidence>
<evidence type="ECO:0000256" key="1">
    <source>
        <dbReference type="ARBA" id="ARBA00004123"/>
    </source>
</evidence>
<dbReference type="GO" id="GO:0003697">
    <property type="term" value="F:single-stranded DNA binding"/>
    <property type="evidence" value="ECO:0007669"/>
    <property type="project" value="TreeGrafter"/>
</dbReference>
<comment type="subcellular location">
    <subcellularLocation>
        <location evidence="1">Nucleus</location>
    </subcellularLocation>
</comment>
<dbReference type="InParanoid" id="A0A7M7G5B1"/>
<feature type="active site" description="Nucleophile" evidence="9">
    <location>
        <position position="183"/>
    </location>
</feature>